<dbReference type="AlphaFoldDB" id="A0A147BP36"/>
<name>A0A147BP36_IXORI</name>
<feature type="chain" id="PRO_5007542821" evidence="1">
    <location>
        <begin position="20"/>
        <end position="73"/>
    </location>
</feature>
<accession>A0A147BP36</accession>
<evidence type="ECO:0000256" key="1">
    <source>
        <dbReference type="SAM" id="SignalP"/>
    </source>
</evidence>
<organism evidence="2">
    <name type="scientific">Ixodes ricinus</name>
    <name type="common">Common tick</name>
    <name type="synonym">Acarus ricinus</name>
    <dbReference type="NCBI Taxonomy" id="34613"/>
    <lineage>
        <taxon>Eukaryota</taxon>
        <taxon>Metazoa</taxon>
        <taxon>Ecdysozoa</taxon>
        <taxon>Arthropoda</taxon>
        <taxon>Chelicerata</taxon>
        <taxon>Arachnida</taxon>
        <taxon>Acari</taxon>
        <taxon>Parasitiformes</taxon>
        <taxon>Ixodida</taxon>
        <taxon>Ixodoidea</taxon>
        <taxon>Ixodidae</taxon>
        <taxon>Ixodinae</taxon>
        <taxon>Ixodes</taxon>
    </lineage>
</organism>
<dbReference type="EMBL" id="GEGO01002855">
    <property type="protein sequence ID" value="JAR92549.1"/>
    <property type="molecule type" value="Transcribed_RNA"/>
</dbReference>
<evidence type="ECO:0000313" key="2">
    <source>
        <dbReference type="EMBL" id="JAR92549.1"/>
    </source>
</evidence>
<reference evidence="2" key="1">
    <citation type="journal article" date="2018" name="PLoS Negl. Trop. Dis.">
        <title>Sialome diversity of ticks revealed by RNAseq of single tick salivary glands.</title>
        <authorList>
            <person name="Perner J."/>
            <person name="Kropackova S."/>
            <person name="Kopacek P."/>
            <person name="Ribeiro J.M."/>
        </authorList>
    </citation>
    <scope>NUCLEOTIDE SEQUENCE</scope>
    <source>
        <strain evidence="2">Siblings of single egg batch collected in Ceske Budejovice</strain>
        <tissue evidence="2">Salivary glands</tissue>
    </source>
</reference>
<protein>
    <submittedName>
        <fullName evidence="2">Putative secreted protein</fullName>
    </submittedName>
</protein>
<proteinExistence type="predicted"/>
<sequence length="73" mass="8600">MSYSLHWMPLLYLLWFSCSELPPHSFHITIFFTDKLLCPQLSLNKRNQSFTEEILTYSSILCWNTALLNCLQG</sequence>
<keyword evidence="1" id="KW-0732">Signal</keyword>
<feature type="signal peptide" evidence="1">
    <location>
        <begin position="1"/>
        <end position="19"/>
    </location>
</feature>